<evidence type="ECO:0000313" key="3">
    <source>
        <dbReference type="Proteomes" id="UP000292003"/>
    </source>
</evidence>
<evidence type="ECO:0000313" key="2">
    <source>
        <dbReference type="EMBL" id="RZQ60245.1"/>
    </source>
</evidence>
<gene>
    <name evidence="2" type="ORF">EWH70_30130</name>
</gene>
<organism evidence="2 3">
    <name type="scientific">Amycolatopsis suaedae</name>
    <dbReference type="NCBI Taxonomy" id="2510978"/>
    <lineage>
        <taxon>Bacteria</taxon>
        <taxon>Bacillati</taxon>
        <taxon>Actinomycetota</taxon>
        <taxon>Actinomycetes</taxon>
        <taxon>Pseudonocardiales</taxon>
        <taxon>Pseudonocardiaceae</taxon>
        <taxon>Amycolatopsis</taxon>
    </lineage>
</organism>
<sequence>MDPAQVRDFAVYLGAEARLTLPVIERFVVDEGLNKHGFNSDDKRTLLSPIGDLCDTARNAVVTPVFEEMRRKLCELGDRLLDAARAVQGADADHRTVLERTEKWWRGEYEKYLSPASVVGKPPEVIKPPEKEPKDGNPRDRKERK</sequence>
<feature type="region of interest" description="Disordered" evidence="1">
    <location>
        <begin position="117"/>
        <end position="145"/>
    </location>
</feature>
<feature type="compositionally biased region" description="Basic and acidic residues" evidence="1">
    <location>
        <begin position="127"/>
        <end position="145"/>
    </location>
</feature>
<dbReference type="AlphaFoldDB" id="A0A4V2EL41"/>
<reference evidence="2 3" key="1">
    <citation type="submission" date="2019-02" db="EMBL/GenBank/DDBJ databases">
        <title>Draft genome sequence of Amycolatopsis sp. 8-3EHSu isolated from roots of Suaeda maritima.</title>
        <authorList>
            <person name="Duangmal K."/>
            <person name="Chantavorakit T."/>
        </authorList>
    </citation>
    <scope>NUCLEOTIDE SEQUENCE [LARGE SCALE GENOMIC DNA]</scope>
    <source>
        <strain evidence="2 3">8-3EHSu</strain>
    </source>
</reference>
<accession>A0A4V2EL41</accession>
<proteinExistence type="predicted"/>
<dbReference type="RefSeq" id="WP_130478946.1">
    <property type="nucleotide sequence ID" value="NZ_SFCC01000018.1"/>
</dbReference>
<protein>
    <submittedName>
        <fullName evidence="2">Uncharacterized protein</fullName>
    </submittedName>
</protein>
<dbReference type="EMBL" id="SFCC01000018">
    <property type="protein sequence ID" value="RZQ60245.1"/>
    <property type="molecule type" value="Genomic_DNA"/>
</dbReference>
<dbReference type="OrthoDB" id="3659820at2"/>
<dbReference type="Proteomes" id="UP000292003">
    <property type="component" value="Unassembled WGS sequence"/>
</dbReference>
<evidence type="ECO:0000256" key="1">
    <source>
        <dbReference type="SAM" id="MobiDB-lite"/>
    </source>
</evidence>
<name>A0A4V2EL41_9PSEU</name>
<comment type="caution">
    <text evidence="2">The sequence shown here is derived from an EMBL/GenBank/DDBJ whole genome shotgun (WGS) entry which is preliminary data.</text>
</comment>
<keyword evidence="3" id="KW-1185">Reference proteome</keyword>